<dbReference type="Proteomes" id="UP001632038">
    <property type="component" value="Unassembled WGS sequence"/>
</dbReference>
<evidence type="ECO:0000313" key="3">
    <source>
        <dbReference type="Proteomes" id="UP001632038"/>
    </source>
</evidence>
<dbReference type="PANTHER" id="PTHR31111:SF125">
    <property type="entry name" value="F-BOX PROTEIN CPR30-LIKE"/>
    <property type="match status" value="1"/>
</dbReference>
<sequence length="203" mass="23205">MCRANESRNVILMNNATNEVQVLPSYKPPSRCEQHYLYFCYDPHSDIYKILRTMAFRKKSDLSTIGMRYSVFTLGSHTWTDFDHAVLFRYGKSISLCIDGILYLNKFRDVGFRHVIAMFSIQSNTLESVCNPNGLDGSRYDECHPVDVKGSLAIIDISFVRADEISMLLKKEGPDGSSWLKQKIEYPTGSIGTRMATNYYLPI</sequence>
<name>A0ABD3BNH9_9LAMI</name>
<dbReference type="InterPro" id="IPR017451">
    <property type="entry name" value="F-box-assoc_interact_dom"/>
</dbReference>
<keyword evidence="3" id="KW-1185">Reference proteome</keyword>
<feature type="domain" description="F-box associated beta-propeller type 3" evidence="1">
    <location>
        <begin position="6"/>
        <end position="188"/>
    </location>
</feature>
<dbReference type="PANTHER" id="PTHR31111">
    <property type="entry name" value="BNAA05G37150D PROTEIN-RELATED"/>
    <property type="match status" value="1"/>
</dbReference>
<gene>
    <name evidence="2" type="ORF">CASFOL_037345</name>
</gene>
<comment type="caution">
    <text evidence="2">The sequence shown here is derived from an EMBL/GenBank/DDBJ whole genome shotgun (WGS) entry which is preliminary data.</text>
</comment>
<dbReference type="EMBL" id="JAVIJP010000077">
    <property type="protein sequence ID" value="KAL3618822.1"/>
    <property type="molecule type" value="Genomic_DNA"/>
</dbReference>
<evidence type="ECO:0000313" key="2">
    <source>
        <dbReference type="EMBL" id="KAL3618822.1"/>
    </source>
</evidence>
<dbReference type="AlphaFoldDB" id="A0ABD3BNH9"/>
<dbReference type="NCBIfam" id="TIGR01640">
    <property type="entry name" value="F_box_assoc_1"/>
    <property type="match status" value="1"/>
</dbReference>
<organism evidence="2 3">
    <name type="scientific">Castilleja foliolosa</name>
    <dbReference type="NCBI Taxonomy" id="1961234"/>
    <lineage>
        <taxon>Eukaryota</taxon>
        <taxon>Viridiplantae</taxon>
        <taxon>Streptophyta</taxon>
        <taxon>Embryophyta</taxon>
        <taxon>Tracheophyta</taxon>
        <taxon>Spermatophyta</taxon>
        <taxon>Magnoliopsida</taxon>
        <taxon>eudicotyledons</taxon>
        <taxon>Gunneridae</taxon>
        <taxon>Pentapetalae</taxon>
        <taxon>asterids</taxon>
        <taxon>lamiids</taxon>
        <taxon>Lamiales</taxon>
        <taxon>Orobanchaceae</taxon>
        <taxon>Pedicularideae</taxon>
        <taxon>Castillejinae</taxon>
        <taxon>Castilleja</taxon>
    </lineage>
</organism>
<evidence type="ECO:0000259" key="1">
    <source>
        <dbReference type="Pfam" id="PF08268"/>
    </source>
</evidence>
<protein>
    <recommendedName>
        <fullName evidence="1">F-box associated beta-propeller type 3 domain-containing protein</fullName>
    </recommendedName>
</protein>
<reference evidence="3" key="1">
    <citation type="journal article" date="2024" name="IScience">
        <title>Strigolactones Initiate the Formation of Haustorium-like Structures in Castilleja.</title>
        <authorList>
            <person name="Buerger M."/>
            <person name="Peterson D."/>
            <person name="Chory J."/>
        </authorList>
    </citation>
    <scope>NUCLEOTIDE SEQUENCE [LARGE SCALE GENOMIC DNA]</scope>
</reference>
<dbReference type="Pfam" id="PF08268">
    <property type="entry name" value="FBA_3"/>
    <property type="match status" value="1"/>
</dbReference>
<proteinExistence type="predicted"/>
<dbReference type="InterPro" id="IPR013187">
    <property type="entry name" value="F-box-assoc_dom_typ3"/>
</dbReference>
<accession>A0ABD3BNH9</accession>